<evidence type="ECO:0000259" key="4">
    <source>
        <dbReference type="PROSITE" id="PS50013"/>
    </source>
</evidence>
<dbReference type="EMBL" id="CAJEWN010003311">
    <property type="protein sequence ID" value="CAD2207244.1"/>
    <property type="molecule type" value="Genomic_DNA"/>
</dbReference>
<dbReference type="PANTHER" id="PTHR22812">
    <property type="entry name" value="CHROMOBOX PROTEIN"/>
    <property type="match status" value="1"/>
</dbReference>
<comment type="subcellular location">
    <subcellularLocation>
        <location evidence="1">Nucleus</location>
    </subcellularLocation>
</comment>
<organism evidence="5 6">
    <name type="scientific">Meloidogyne enterolobii</name>
    <name type="common">Root-knot nematode worm</name>
    <name type="synonym">Meloidogyne mayaguensis</name>
    <dbReference type="NCBI Taxonomy" id="390850"/>
    <lineage>
        <taxon>Eukaryota</taxon>
        <taxon>Metazoa</taxon>
        <taxon>Ecdysozoa</taxon>
        <taxon>Nematoda</taxon>
        <taxon>Chromadorea</taxon>
        <taxon>Rhabditida</taxon>
        <taxon>Tylenchina</taxon>
        <taxon>Tylenchomorpha</taxon>
        <taxon>Tylenchoidea</taxon>
        <taxon>Meloidogynidae</taxon>
        <taxon>Meloidogyninae</taxon>
        <taxon>Meloidogyne</taxon>
    </lineage>
</organism>
<comment type="caution">
    <text evidence="5">The sequence shown here is derived from an EMBL/GenBank/DDBJ whole genome shotgun (WGS) entry which is preliminary data.</text>
</comment>
<sequence>MLNLRPPSNKGFVTPPPRLPTPPPIIQGEYEVESILTSRIVQNLTTGLTSRQFLIKWKRYSYQEMTWEDENNLSDCQDLRHKWFNLHIEGTTPVHEIRSSSELPSPPRYKYKGWTDAELSDDEERDPEWRPLRKKLKRQRLNFGNEISQPGTSNAELISLIGSCEGNQQELLPTPNLTQGLSRESSMEIEITENYAPILPQDCTKPLCLYQTIKKRKKHGGRDLCGAERKRRRRAKLLGEGTSHENNE</sequence>
<dbReference type="Pfam" id="PF00385">
    <property type="entry name" value="Chromo"/>
    <property type="match status" value="1"/>
</dbReference>
<evidence type="ECO:0000256" key="3">
    <source>
        <dbReference type="SAM" id="MobiDB-lite"/>
    </source>
</evidence>
<dbReference type="Proteomes" id="UP000580250">
    <property type="component" value="Unassembled WGS sequence"/>
</dbReference>
<dbReference type="OrthoDB" id="433924at2759"/>
<reference evidence="5 6" key="1">
    <citation type="submission" date="2020-08" db="EMBL/GenBank/DDBJ databases">
        <authorList>
            <person name="Koutsovoulos G."/>
            <person name="Danchin GJ E."/>
        </authorList>
    </citation>
    <scope>NUCLEOTIDE SEQUENCE [LARGE SCALE GENOMIC DNA]</scope>
</reference>
<dbReference type="InterPro" id="IPR000953">
    <property type="entry name" value="Chromo/chromo_shadow_dom"/>
</dbReference>
<dbReference type="GO" id="GO:0005634">
    <property type="term" value="C:nucleus"/>
    <property type="evidence" value="ECO:0007669"/>
    <property type="project" value="UniProtKB-SubCell"/>
</dbReference>
<dbReference type="Gene3D" id="2.40.50.40">
    <property type="match status" value="1"/>
</dbReference>
<keyword evidence="2" id="KW-0539">Nucleus</keyword>
<evidence type="ECO:0000256" key="2">
    <source>
        <dbReference type="ARBA" id="ARBA00023242"/>
    </source>
</evidence>
<dbReference type="SMART" id="SM00298">
    <property type="entry name" value="CHROMO"/>
    <property type="match status" value="1"/>
</dbReference>
<dbReference type="InterPro" id="IPR051219">
    <property type="entry name" value="Heterochromatin_chromo-domain"/>
</dbReference>
<evidence type="ECO:0000313" key="5">
    <source>
        <dbReference type="EMBL" id="CAD2207244.1"/>
    </source>
</evidence>
<dbReference type="SUPFAM" id="SSF54160">
    <property type="entry name" value="Chromo domain-like"/>
    <property type="match status" value="1"/>
</dbReference>
<protein>
    <recommendedName>
        <fullName evidence="4">Chromo domain-containing protein</fullName>
    </recommendedName>
</protein>
<evidence type="ECO:0000256" key="1">
    <source>
        <dbReference type="ARBA" id="ARBA00004123"/>
    </source>
</evidence>
<name>A0A6V7Y6T2_MELEN</name>
<evidence type="ECO:0000313" key="6">
    <source>
        <dbReference type="Proteomes" id="UP000580250"/>
    </source>
</evidence>
<dbReference type="InterPro" id="IPR023779">
    <property type="entry name" value="Chromodomain_CS"/>
</dbReference>
<feature type="domain" description="Chromo" evidence="4">
    <location>
        <begin position="30"/>
        <end position="95"/>
    </location>
</feature>
<dbReference type="InterPro" id="IPR023780">
    <property type="entry name" value="Chromo_domain"/>
</dbReference>
<gene>
    <name evidence="5" type="ORF">MENT_LOCUS61162</name>
</gene>
<proteinExistence type="predicted"/>
<dbReference type="CDD" id="cd00024">
    <property type="entry name" value="CD_CSD"/>
    <property type="match status" value="1"/>
</dbReference>
<dbReference type="AlphaFoldDB" id="A0A6V7Y6T2"/>
<feature type="region of interest" description="Disordered" evidence="3">
    <location>
        <begin position="1"/>
        <end position="22"/>
    </location>
</feature>
<feature type="region of interest" description="Disordered" evidence="3">
    <location>
        <begin position="218"/>
        <end position="248"/>
    </location>
</feature>
<accession>A0A6V7Y6T2</accession>
<dbReference type="InterPro" id="IPR016197">
    <property type="entry name" value="Chromo-like_dom_sf"/>
</dbReference>
<dbReference type="PROSITE" id="PS00598">
    <property type="entry name" value="CHROMO_1"/>
    <property type="match status" value="1"/>
</dbReference>
<dbReference type="PROSITE" id="PS50013">
    <property type="entry name" value="CHROMO_2"/>
    <property type="match status" value="1"/>
</dbReference>